<evidence type="ECO:0000256" key="4">
    <source>
        <dbReference type="ARBA" id="ARBA00022598"/>
    </source>
</evidence>
<accession>A0A645BGP8</accession>
<dbReference type="EC" id="6.3.4.2" evidence="3"/>
<organism evidence="12">
    <name type="scientific">bioreactor metagenome</name>
    <dbReference type="NCBI Taxonomy" id="1076179"/>
    <lineage>
        <taxon>unclassified sequences</taxon>
        <taxon>metagenomes</taxon>
        <taxon>ecological metagenomes</taxon>
    </lineage>
</organism>
<feature type="domain" description="Glutamine amidotransferase" evidence="10">
    <location>
        <begin position="140"/>
        <end position="364"/>
    </location>
</feature>
<proteinExistence type="inferred from homology"/>
<dbReference type="GO" id="GO:0005829">
    <property type="term" value="C:cytosol"/>
    <property type="evidence" value="ECO:0007669"/>
    <property type="project" value="TreeGrafter"/>
</dbReference>
<dbReference type="SUPFAM" id="SSF52540">
    <property type="entry name" value="P-loop containing nucleoside triphosphate hydrolases"/>
    <property type="match status" value="1"/>
</dbReference>
<evidence type="ECO:0000256" key="2">
    <source>
        <dbReference type="ARBA" id="ARBA00007533"/>
    </source>
</evidence>
<dbReference type="NCBIfam" id="TIGR00337">
    <property type="entry name" value="PyrG"/>
    <property type="match status" value="1"/>
</dbReference>
<dbReference type="NCBIfam" id="NF003792">
    <property type="entry name" value="PRK05380.1"/>
    <property type="match status" value="1"/>
</dbReference>
<dbReference type="AlphaFoldDB" id="A0A645BGP8"/>
<keyword evidence="5" id="KW-0547">Nucleotide-binding</keyword>
<keyword evidence="4 12" id="KW-0436">Ligase</keyword>
<reference evidence="12" key="1">
    <citation type="submission" date="2019-08" db="EMBL/GenBank/DDBJ databases">
        <authorList>
            <person name="Kucharzyk K."/>
            <person name="Murdoch R.W."/>
            <person name="Higgins S."/>
            <person name="Loffler F."/>
        </authorList>
    </citation>
    <scope>NUCLEOTIDE SEQUENCE</scope>
</reference>
<dbReference type="CDD" id="cd01746">
    <property type="entry name" value="GATase1_CTP_Synthase"/>
    <property type="match status" value="1"/>
</dbReference>
<dbReference type="PANTHER" id="PTHR11550:SF0">
    <property type="entry name" value="CTP SYNTHASE-RELATED"/>
    <property type="match status" value="1"/>
</dbReference>
<evidence type="ECO:0000256" key="6">
    <source>
        <dbReference type="ARBA" id="ARBA00022840"/>
    </source>
</evidence>
<feature type="domain" description="CTP synthase N-terminal" evidence="11">
    <location>
        <begin position="2"/>
        <end position="105"/>
    </location>
</feature>
<dbReference type="Pfam" id="PF06418">
    <property type="entry name" value="CTP_synth_N"/>
    <property type="match status" value="1"/>
</dbReference>
<evidence type="ECO:0000256" key="8">
    <source>
        <dbReference type="ARBA" id="ARBA00022975"/>
    </source>
</evidence>
<evidence type="ECO:0000259" key="10">
    <source>
        <dbReference type="Pfam" id="PF00117"/>
    </source>
</evidence>
<evidence type="ECO:0000256" key="3">
    <source>
        <dbReference type="ARBA" id="ARBA00012291"/>
    </source>
</evidence>
<dbReference type="Gene3D" id="3.40.50.880">
    <property type="match status" value="1"/>
</dbReference>
<evidence type="ECO:0000256" key="9">
    <source>
        <dbReference type="ARBA" id="ARBA00047781"/>
    </source>
</evidence>
<comment type="pathway">
    <text evidence="1">Pyrimidine metabolism; CTP biosynthesis via de novo pathway; CTP from UDP: step 2/2.</text>
</comment>
<dbReference type="GO" id="GO:0019856">
    <property type="term" value="P:pyrimidine nucleobase biosynthetic process"/>
    <property type="evidence" value="ECO:0007669"/>
    <property type="project" value="TreeGrafter"/>
</dbReference>
<evidence type="ECO:0000256" key="1">
    <source>
        <dbReference type="ARBA" id="ARBA00005171"/>
    </source>
</evidence>
<dbReference type="InterPro" id="IPR029062">
    <property type="entry name" value="Class_I_gatase-like"/>
</dbReference>
<evidence type="ECO:0000259" key="11">
    <source>
        <dbReference type="Pfam" id="PF06418"/>
    </source>
</evidence>
<dbReference type="FunFam" id="3.40.50.880:FF:000002">
    <property type="entry name" value="CTP synthase"/>
    <property type="match status" value="1"/>
</dbReference>
<dbReference type="InterPro" id="IPR017456">
    <property type="entry name" value="CTP_synthase_N"/>
</dbReference>
<keyword evidence="8" id="KW-0665">Pyrimidine biosynthesis</keyword>
<dbReference type="InterPro" id="IPR033828">
    <property type="entry name" value="GATase1_CTP_Synthase"/>
</dbReference>
<dbReference type="PANTHER" id="PTHR11550">
    <property type="entry name" value="CTP SYNTHASE"/>
    <property type="match status" value="1"/>
</dbReference>
<evidence type="ECO:0000313" key="12">
    <source>
        <dbReference type="EMBL" id="MPM63731.1"/>
    </source>
</evidence>
<dbReference type="SUPFAM" id="SSF52317">
    <property type="entry name" value="Class I glutamine amidotransferase-like"/>
    <property type="match status" value="1"/>
</dbReference>
<dbReference type="PROSITE" id="PS51273">
    <property type="entry name" value="GATASE_TYPE_1"/>
    <property type="match status" value="1"/>
</dbReference>
<dbReference type="Gene3D" id="3.40.50.300">
    <property type="entry name" value="P-loop containing nucleotide triphosphate hydrolases"/>
    <property type="match status" value="1"/>
</dbReference>
<gene>
    <name evidence="12" type="primary">pyrG_30</name>
    <name evidence="12" type="ORF">SDC9_110613</name>
</gene>
<dbReference type="GO" id="GO:0044210">
    <property type="term" value="P:'de novo' CTP biosynthetic process"/>
    <property type="evidence" value="ECO:0007669"/>
    <property type="project" value="UniProtKB-UniPathway"/>
</dbReference>
<dbReference type="InterPro" id="IPR017926">
    <property type="entry name" value="GATASE"/>
</dbReference>
<evidence type="ECO:0000256" key="5">
    <source>
        <dbReference type="ARBA" id="ARBA00022741"/>
    </source>
</evidence>
<dbReference type="GO" id="GO:0003883">
    <property type="term" value="F:CTP synthase activity"/>
    <property type="evidence" value="ECO:0007669"/>
    <property type="project" value="UniProtKB-EC"/>
</dbReference>
<dbReference type="InterPro" id="IPR027417">
    <property type="entry name" value="P-loop_NTPase"/>
</dbReference>
<comment type="similarity">
    <text evidence="2">Belongs to the CTP synthase family.</text>
</comment>
<protein>
    <recommendedName>
        <fullName evidence="3">CTP synthase (glutamine hydrolyzing)</fullName>
        <ecNumber evidence="3">6.3.4.2</ecNumber>
    </recommendedName>
</protein>
<keyword evidence="6" id="KW-0067">ATP-binding</keyword>
<comment type="caution">
    <text evidence="12">The sequence shown here is derived from an EMBL/GenBank/DDBJ whole genome shotgun (WGS) entry which is preliminary data.</text>
</comment>
<dbReference type="EMBL" id="VSSQ01019574">
    <property type="protein sequence ID" value="MPM63731.1"/>
    <property type="molecule type" value="Genomic_DNA"/>
</dbReference>
<comment type="catalytic activity">
    <reaction evidence="9">
        <text>UTP + L-glutamine + ATP + H2O = CTP + L-glutamate + ADP + phosphate + 2 H(+)</text>
        <dbReference type="Rhea" id="RHEA:26426"/>
        <dbReference type="ChEBI" id="CHEBI:15377"/>
        <dbReference type="ChEBI" id="CHEBI:15378"/>
        <dbReference type="ChEBI" id="CHEBI:29985"/>
        <dbReference type="ChEBI" id="CHEBI:30616"/>
        <dbReference type="ChEBI" id="CHEBI:37563"/>
        <dbReference type="ChEBI" id="CHEBI:43474"/>
        <dbReference type="ChEBI" id="CHEBI:46398"/>
        <dbReference type="ChEBI" id="CHEBI:58359"/>
        <dbReference type="ChEBI" id="CHEBI:456216"/>
        <dbReference type="EC" id="6.3.4.2"/>
    </reaction>
</comment>
<dbReference type="GO" id="GO:0042802">
    <property type="term" value="F:identical protein binding"/>
    <property type="evidence" value="ECO:0007669"/>
    <property type="project" value="TreeGrafter"/>
</dbReference>
<dbReference type="InterPro" id="IPR004468">
    <property type="entry name" value="CTP_synthase"/>
</dbReference>
<keyword evidence="7" id="KW-0315">Glutamine amidotransferase</keyword>
<dbReference type="Pfam" id="PF00117">
    <property type="entry name" value="GATase"/>
    <property type="match status" value="1"/>
</dbReference>
<sequence>MEVGKENCMFVHVTLIPYAPGSDEYKSKPTQHSVKELLSIGIQPDILVCRCDQPTPQDMKNKIAMFCNVKANCVIDNINASTLYEIPLMLGNQGIDKIVCDRLEINTKDIDLKDWSIMVDKIKNCKKEITIALVGKYIKLHDAYLSVAEALFHGGIYNDVKVNIQWTDSEEVCEENVKELFENCDGILVPGGFGNRGIEGKIIAIKYARENKIPFLGICLGMQMAVIEFARNVLGLYDANSREFDESTNNPVIDIMPDQKNITDKGGTMRLGAYPCNIQGNSLLHDSYHKTTINERHRHRFEFNNDYRENFSENGFILSGISPDGRLVEAVELKDHPWFIGVQYHPEFKSRPNNAHPLFAHFIEAAKKHK</sequence>
<dbReference type="UniPathway" id="UPA00159">
    <property type="reaction ID" value="UER00277"/>
</dbReference>
<name>A0A645BGP8_9ZZZZ</name>
<evidence type="ECO:0000256" key="7">
    <source>
        <dbReference type="ARBA" id="ARBA00022962"/>
    </source>
</evidence>
<dbReference type="GO" id="GO:0005524">
    <property type="term" value="F:ATP binding"/>
    <property type="evidence" value="ECO:0007669"/>
    <property type="project" value="UniProtKB-KW"/>
</dbReference>